<feature type="transmembrane region" description="Helical" evidence="3">
    <location>
        <begin position="80"/>
        <end position="100"/>
    </location>
</feature>
<dbReference type="PROSITE" id="PS51846">
    <property type="entry name" value="CNNM"/>
    <property type="match status" value="1"/>
</dbReference>
<dbReference type="Pfam" id="PF01595">
    <property type="entry name" value="CNNM"/>
    <property type="match status" value="1"/>
</dbReference>
<keyword evidence="1 3" id="KW-0812">Transmembrane</keyword>
<dbReference type="GO" id="GO:0010960">
    <property type="term" value="P:magnesium ion homeostasis"/>
    <property type="evidence" value="ECO:0007669"/>
    <property type="project" value="InterPro"/>
</dbReference>
<feature type="transmembrane region" description="Helical" evidence="3">
    <location>
        <begin position="120"/>
        <end position="141"/>
    </location>
</feature>
<dbReference type="SUPFAM" id="SSF54631">
    <property type="entry name" value="CBS-domain pair"/>
    <property type="match status" value="1"/>
</dbReference>
<evidence type="ECO:0000259" key="4">
    <source>
        <dbReference type="PROSITE" id="PS51846"/>
    </source>
</evidence>
<dbReference type="InterPro" id="IPR002550">
    <property type="entry name" value="CNNM"/>
</dbReference>
<dbReference type="Proteomes" id="UP001388673">
    <property type="component" value="Unassembled WGS sequence"/>
</dbReference>
<gene>
    <name evidence="5" type="ORF">IAR55_005155</name>
</gene>
<feature type="region of interest" description="Disordered" evidence="2">
    <location>
        <begin position="685"/>
        <end position="707"/>
    </location>
</feature>
<name>A0AAW0YXF7_9TREE</name>
<feature type="region of interest" description="Disordered" evidence="2">
    <location>
        <begin position="911"/>
        <end position="967"/>
    </location>
</feature>
<keyword evidence="6" id="KW-1185">Reference proteome</keyword>
<dbReference type="PANTHER" id="PTHR12064:SF90">
    <property type="entry name" value="CNNM TRANSMEMBRANE DOMAIN-CONTAINING PROTEIN"/>
    <property type="match status" value="1"/>
</dbReference>
<comment type="caution">
    <text evidence="5">The sequence shown here is derived from an EMBL/GenBank/DDBJ whole genome shotgun (WGS) entry which is preliminary data.</text>
</comment>
<dbReference type="EMBL" id="JBCAWK010000009">
    <property type="protein sequence ID" value="KAK8849819.1"/>
    <property type="molecule type" value="Genomic_DNA"/>
</dbReference>
<dbReference type="InterPro" id="IPR046342">
    <property type="entry name" value="CBS_dom_sf"/>
</dbReference>
<evidence type="ECO:0000256" key="3">
    <source>
        <dbReference type="SAM" id="Phobius"/>
    </source>
</evidence>
<feature type="region of interest" description="Disordered" evidence="2">
    <location>
        <begin position="511"/>
        <end position="591"/>
    </location>
</feature>
<reference evidence="5 6" key="1">
    <citation type="journal article" date="2024" name="bioRxiv">
        <title>Comparative genomics of Cryptococcus and Kwoniella reveals pathogenesis evolution and contrasting karyotype dynamics via intercentromeric recombination or chromosome fusion.</title>
        <authorList>
            <person name="Coelho M.A."/>
            <person name="David-Palma M."/>
            <person name="Shea T."/>
            <person name="Bowers K."/>
            <person name="McGinley-Smith S."/>
            <person name="Mohammad A.W."/>
            <person name="Gnirke A."/>
            <person name="Yurkov A.M."/>
            <person name="Nowrousian M."/>
            <person name="Sun S."/>
            <person name="Cuomo C.A."/>
            <person name="Heitman J."/>
        </authorList>
    </citation>
    <scope>NUCLEOTIDE SEQUENCE [LARGE SCALE GENOMIC DNA]</scope>
    <source>
        <strain evidence="5 6">CBS 13917</strain>
    </source>
</reference>
<feature type="transmembrane region" description="Helical" evidence="3">
    <location>
        <begin position="162"/>
        <end position="187"/>
    </location>
</feature>
<dbReference type="PANTHER" id="PTHR12064">
    <property type="entry name" value="METAL TRANSPORTER CNNM"/>
    <property type="match status" value="1"/>
</dbReference>
<proteinExistence type="predicted"/>
<feature type="compositionally biased region" description="Polar residues" evidence="2">
    <location>
        <begin position="943"/>
        <end position="952"/>
    </location>
</feature>
<protein>
    <recommendedName>
        <fullName evidence="4">CNNM transmembrane domain-containing protein</fullName>
    </recommendedName>
</protein>
<dbReference type="RefSeq" id="XP_066801707.1">
    <property type="nucleotide sequence ID" value="XM_066948248.1"/>
</dbReference>
<sequence>MIEESSSEPPLPEGIRPSSRSNINITAHELNQSANEVEQHSATLLISPHDEGYRNTSKKNKNDRHVSIARRIRTRHFTTSLLPAIFLIACLLPLATAKPIEDPYTSYPAVENTRTHRTPILSLLASAFNYVGSTLTTFTGNQPNPYSMSGGSMYKRELDHTGIVEACMIPVLVALSGMFAGLTLGYFSVDPTQLQVLSISGTPKQQEYARQILPVRKDSHLLLTTLILGNMIVNEALPVVMDGVIGGGIQAVVASTAMVVVFAEIIPQSVCSRYGLLIGARMAWPVRVMMWVAFPVAWPVAKLLEYILGAHHGIIYRRSELRELIKMHAAGAEAGGDLDLDTVQMAQGALDLAQKTVKEAMTPIDQVFMLPIEAKLDYETLGHVVRSGHSRIPVYQMVEVPDINLSSPTLGTNKTKMVKKVMGSLLVKSCVLLDPEDATPLASIPINAIPTVPWDEKLTGMLNVFQEGRSHMAIVSRRNRRVENDPEDAESVMTAAAGGLRQRFMRKVAEISHGGHRSSSDSDNSSSDSETDVERAEKGEKKKRKKMSKRSTSASTTTAVSPSSATGPSTAADEVKETAKQEAEQKKKKTGIVQAAKLTQLEQTVPADAQMPADAVEKFFDGLEGAPLGIITLEDVLEELIGEEIYDEYDEHGVPRSEASAFVPREAMLAARKAALARQELAVASGTPLPPTNDADIDRPAVPTSAPRRVIPKLPIPKFTLGKRPISQPGRARTVEEPKVIVTATPEGKNAAVGMGGDVKRTASPSEMDITSALDESKPPSRTQSEVKINGRTNFDVTPSAPSTTVPVPVKGAPVSAVPARLLSSGLATTPNVAPPSNANLLSEALMMERGRRRMGGASGAPVSASPPGAAMRTVSAGRSSSAAPSRQPTPPIGISAAQGSVGSAPAAVITSVPVGAGGPGILSPQPVQAKRTPKFKSVPTPLASTPAPSENSAEKPGAARKSEGKE</sequence>
<keyword evidence="1 3" id="KW-1133">Transmembrane helix</keyword>
<accession>A0AAW0YXF7</accession>
<dbReference type="InterPro" id="IPR045095">
    <property type="entry name" value="ACDP"/>
</dbReference>
<dbReference type="GO" id="GO:0005737">
    <property type="term" value="C:cytoplasm"/>
    <property type="evidence" value="ECO:0007669"/>
    <property type="project" value="TreeGrafter"/>
</dbReference>
<organism evidence="5 6">
    <name type="scientific">Kwoniella newhampshirensis</name>
    <dbReference type="NCBI Taxonomy" id="1651941"/>
    <lineage>
        <taxon>Eukaryota</taxon>
        <taxon>Fungi</taxon>
        <taxon>Dikarya</taxon>
        <taxon>Basidiomycota</taxon>
        <taxon>Agaricomycotina</taxon>
        <taxon>Tremellomycetes</taxon>
        <taxon>Tremellales</taxon>
        <taxon>Cryptococcaceae</taxon>
        <taxon>Kwoniella</taxon>
    </lineage>
</organism>
<dbReference type="GO" id="GO:0030026">
    <property type="term" value="P:intracellular manganese ion homeostasis"/>
    <property type="evidence" value="ECO:0007669"/>
    <property type="project" value="TreeGrafter"/>
</dbReference>
<evidence type="ECO:0000256" key="2">
    <source>
        <dbReference type="SAM" id="MobiDB-lite"/>
    </source>
</evidence>
<evidence type="ECO:0000256" key="1">
    <source>
        <dbReference type="PROSITE-ProRule" id="PRU01193"/>
    </source>
</evidence>
<feature type="compositionally biased region" description="Low complexity" evidence="2">
    <location>
        <begin position="550"/>
        <end position="572"/>
    </location>
</feature>
<feature type="transmembrane region" description="Helical" evidence="3">
    <location>
        <begin position="244"/>
        <end position="266"/>
    </location>
</feature>
<feature type="region of interest" description="Disordered" evidence="2">
    <location>
        <begin position="749"/>
        <end position="786"/>
    </location>
</feature>
<feature type="compositionally biased region" description="Low complexity" evidence="2">
    <location>
        <begin position="860"/>
        <end position="887"/>
    </location>
</feature>
<dbReference type="AlphaFoldDB" id="A0AAW0YXF7"/>
<feature type="region of interest" description="Disordered" evidence="2">
    <location>
        <begin position="1"/>
        <end position="21"/>
    </location>
</feature>
<evidence type="ECO:0000313" key="5">
    <source>
        <dbReference type="EMBL" id="KAK8849819.1"/>
    </source>
</evidence>
<evidence type="ECO:0000313" key="6">
    <source>
        <dbReference type="Proteomes" id="UP001388673"/>
    </source>
</evidence>
<dbReference type="FunFam" id="3.10.580.10:FF:000053">
    <property type="entry name" value="Unplaced genomic scaffold supercont1.12, whole genome shotgun sequence"/>
    <property type="match status" value="1"/>
</dbReference>
<feature type="compositionally biased region" description="Basic and acidic residues" evidence="2">
    <location>
        <begin position="573"/>
        <end position="585"/>
    </location>
</feature>
<dbReference type="Gene3D" id="3.10.580.10">
    <property type="entry name" value="CBS-domain"/>
    <property type="match status" value="2"/>
</dbReference>
<dbReference type="KEGG" id="kne:92182413"/>
<keyword evidence="1 3" id="KW-0472">Membrane</keyword>
<feature type="region of interest" description="Disordered" evidence="2">
    <location>
        <begin position="853"/>
        <end position="899"/>
    </location>
</feature>
<feature type="transmembrane region" description="Helical" evidence="3">
    <location>
        <begin position="278"/>
        <end position="298"/>
    </location>
</feature>
<feature type="domain" description="CNNM transmembrane" evidence="4">
    <location>
        <begin position="158"/>
        <end position="339"/>
    </location>
</feature>
<dbReference type="GeneID" id="92182413"/>
<dbReference type="GO" id="GO:0016020">
    <property type="term" value="C:membrane"/>
    <property type="evidence" value="ECO:0007669"/>
    <property type="project" value="UniProtKB-UniRule"/>
</dbReference>